<dbReference type="AlphaFoldDB" id="A0A495VIE9"/>
<accession>A0A495VIE9</accession>
<reference evidence="1 2" key="1">
    <citation type="submission" date="2018-10" db="EMBL/GenBank/DDBJ databases">
        <title>Genomic Encyclopedia of Archaeal and Bacterial Type Strains, Phase II (KMG-II): from individual species to whole genera.</title>
        <authorList>
            <person name="Goeker M."/>
        </authorList>
    </citation>
    <scope>NUCLEOTIDE SEQUENCE [LARGE SCALE GENOMIC DNA]</scope>
    <source>
        <strain evidence="1 2">DSM 235</strain>
    </source>
</reference>
<keyword evidence="2" id="KW-1185">Reference proteome</keyword>
<dbReference type="EMBL" id="RBXL01000001">
    <property type="protein sequence ID" value="RKT47638.1"/>
    <property type="molecule type" value="Genomic_DNA"/>
</dbReference>
<sequence length="73" mass="7896">MCLFRSFSGTVLKLAGTRLFSAVGACRNAVSRVCFISSLRSVEGVYLTAKKVTPWTLRSLATLSAALVLRKQS</sequence>
<protein>
    <submittedName>
        <fullName evidence="1">Uncharacterized protein</fullName>
    </submittedName>
</protein>
<dbReference type="Proteomes" id="UP000274556">
    <property type="component" value="Unassembled WGS sequence"/>
</dbReference>
<comment type="caution">
    <text evidence="1">The sequence shown here is derived from an EMBL/GenBank/DDBJ whole genome shotgun (WGS) entry which is preliminary data.</text>
</comment>
<gene>
    <name evidence="1" type="ORF">BDD21_5242</name>
</gene>
<proteinExistence type="predicted"/>
<evidence type="ECO:0000313" key="1">
    <source>
        <dbReference type="EMBL" id="RKT47638.1"/>
    </source>
</evidence>
<evidence type="ECO:0000313" key="2">
    <source>
        <dbReference type="Proteomes" id="UP000274556"/>
    </source>
</evidence>
<name>A0A495VIE9_9GAMM</name>
<organism evidence="1 2">
    <name type="scientific">Thiocapsa rosea</name>
    <dbReference type="NCBI Taxonomy" id="69360"/>
    <lineage>
        <taxon>Bacteria</taxon>
        <taxon>Pseudomonadati</taxon>
        <taxon>Pseudomonadota</taxon>
        <taxon>Gammaproteobacteria</taxon>
        <taxon>Chromatiales</taxon>
        <taxon>Chromatiaceae</taxon>
        <taxon>Thiocapsa</taxon>
    </lineage>
</organism>